<organism evidence="1">
    <name type="scientific">Anopheles triannulatus</name>
    <dbReference type="NCBI Taxonomy" id="58253"/>
    <lineage>
        <taxon>Eukaryota</taxon>
        <taxon>Metazoa</taxon>
        <taxon>Ecdysozoa</taxon>
        <taxon>Arthropoda</taxon>
        <taxon>Hexapoda</taxon>
        <taxon>Insecta</taxon>
        <taxon>Pterygota</taxon>
        <taxon>Neoptera</taxon>
        <taxon>Endopterygota</taxon>
        <taxon>Diptera</taxon>
        <taxon>Nematocera</taxon>
        <taxon>Culicoidea</taxon>
        <taxon>Culicidae</taxon>
        <taxon>Anophelinae</taxon>
        <taxon>Anopheles</taxon>
    </lineage>
</organism>
<dbReference type="PROSITE" id="PS51257">
    <property type="entry name" value="PROKAR_LIPOPROTEIN"/>
    <property type="match status" value="1"/>
</dbReference>
<sequence length="70" mass="7356">MKAKNGKRTSPWGCVHVLASFPPASSSCLFLLPLSSSLTAANDEDNVGKSKIKCNEPVFASLPRSLSGCC</sequence>
<dbReference type="EMBL" id="GGFK01015811">
    <property type="protein sequence ID" value="MBW49132.1"/>
    <property type="molecule type" value="Transcribed_RNA"/>
</dbReference>
<dbReference type="AlphaFoldDB" id="A0A2M4B7Z8"/>
<reference evidence="1" key="1">
    <citation type="submission" date="2018-01" db="EMBL/GenBank/DDBJ databases">
        <title>An insight into the sialome of Amazonian anophelines.</title>
        <authorList>
            <person name="Ribeiro J.M."/>
            <person name="Scarpassa V."/>
            <person name="Calvo E."/>
        </authorList>
    </citation>
    <scope>NUCLEOTIDE SEQUENCE</scope>
    <source>
        <tissue evidence="1">Salivary glands</tissue>
    </source>
</reference>
<protein>
    <submittedName>
        <fullName evidence="1">Putative secreted protein</fullName>
    </submittedName>
</protein>
<evidence type="ECO:0000313" key="1">
    <source>
        <dbReference type="EMBL" id="MBW49132.1"/>
    </source>
</evidence>
<name>A0A2M4B7Z8_9DIPT</name>
<proteinExistence type="predicted"/>
<accession>A0A2M4B7Z8</accession>